<evidence type="ECO:0000313" key="8">
    <source>
        <dbReference type="EMBL" id="ADP85102.1"/>
    </source>
</evidence>
<comment type="similarity">
    <text evidence="2">Belongs to the oxygen-dependent FAD-linked oxidoreductase family.</text>
</comment>
<dbReference type="InterPro" id="IPR050416">
    <property type="entry name" value="FAD-linked_Oxidoreductase"/>
</dbReference>
<dbReference type="PROSITE" id="PS51318">
    <property type="entry name" value="TAT"/>
    <property type="match status" value="1"/>
</dbReference>
<dbReference type="Gene3D" id="3.30.43.10">
    <property type="entry name" value="Uridine Diphospho-n-acetylenolpyruvylglucosamine Reductase, domain 2"/>
    <property type="match status" value="1"/>
</dbReference>
<dbReference type="PANTHER" id="PTHR42973:SF39">
    <property type="entry name" value="FAD-BINDING PCMH-TYPE DOMAIN-CONTAINING PROTEIN"/>
    <property type="match status" value="1"/>
</dbReference>
<dbReference type="Proteomes" id="UP000002484">
    <property type="component" value="Chromosome"/>
</dbReference>
<dbReference type="Pfam" id="PF01565">
    <property type="entry name" value="FAD_binding_4"/>
    <property type="match status" value="1"/>
</dbReference>
<dbReference type="PANTHER" id="PTHR42973">
    <property type="entry name" value="BINDING OXIDOREDUCTASE, PUTATIVE (AFU_ORTHOLOGUE AFUA_1G17690)-RELATED"/>
    <property type="match status" value="1"/>
</dbReference>
<evidence type="ECO:0000256" key="4">
    <source>
        <dbReference type="ARBA" id="ARBA00022827"/>
    </source>
</evidence>
<evidence type="ECO:0000256" key="2">
    <source>
        <dbReference type="ARBA" id="ARBA00005466"/>
    </source>
</evidence>
<keyword evidence="5" id="KW-0560">Oxidoreductase</keyword>
<accession>E3IYN1</accession>
<dbReference type="AlphaFoldDB" id="E3IYN1"/>
<protein>
    <submittedName>
        <fullName evidence="8">FAD linked oxidase domain protein</fullName>
    </submittedName>
</protein>
<dbReference type="eggNOG" id="COG0277">
    <property type="taxonomic scope" value="Bacteria"/>
</dbReference>
<feature type="domain" description="FAD-binding PCMH-type" evidence="7">
    <location>
        <begin position="90"/>
        <end position="260"/>
    </location>
</feature>
<dbReference type="KEGG" id="fri:FraEuI1c_7137"/>
<dbReference type="FunCoup" id="E3IYN1">
    <property type="interactions" value="3"/>
</dbReference>
<evidence type="ECO:0000259" key="7">
    <source>
        <dbReference type="PROSITE" id="PS51387"/>
    </source>
</evidence>
<organism evidence="8 9">
    <name type="scientific">Pseudofrankia inefficax (strain DSM 45817 / CECT 9037 / DDB 130130 / EuI1c)</name>
    <name type="common">Frankia inefficax</name>
    <dbReference type="NCBI Taxonomy" id="298654"/>
    <lineage>
        <taxon>Bacteria</taxon>
        <taxon>Bacillati</taxon>
        <taxon>Actinomycetota</taxon>
        <taxon>Actinomycetes</taxon>
        <taxon>Frankiales</taxon>
        <taxon>Frankiaceae</taxon>
        <taxon>Pseudofrankia</taxon>
    </lineage>
</organism>
<evidence type="ECO:0000256" key="3">
    <source>
        <dbReference type="ARBA" id="ARBA00022630"/>
    </source>
</evidence>
<dbReference type="HOGENOM" id="CLU_018354_10_2_11"/>
<dbReference type="SUPFAM" id="SSF56176">
    <property type="entry name" value="FAD-binding/transporter-associated domain-like"/>
    <property type="match status" value="1"/>
</dbReference>
<evidence type="ECO:0000256" key="6">
    <source>
        <dbReference type="SAM" id="MobiDB-lite"/>
    </source>
</evidence>
<dbReference type="SUPFAM" id="SSF55103">
    <property type="entry name" value="FAD-linked oxidases, C-terminal domain"/>
    <property type="match status" value="1"/>
</dbReference>
<dbReference type="PROSITE" id="PS51387">
    <property type="entry name" value="FAD_PCMH"/>
    <property type="match status" value="1"/>
</dbReference>
<keyword evidence="4" id="KW-0274">FAD</keyword>
<feature type="compositionally biased region" description="Low complexity" evidence="6">
    <location>
        <begin position="36"/>
        <end position="53"/>
    </location>
</feature>
<dbReference type="Pfam" id="PF08031">
    <property type="entry name" value="BBE"/>
    <property type="match status" value="1"/>
</dbReference>
<dbReference type="InterPro" id="IPR006311">
    <property type="entry name" value="TAT_signal"/>
</dbReference>
<proteinExistence type="inferred from homology"/>
<dbReference type="InterPro" id="IPR006094">
    <property type="entry name" value="Oxid_FAD_bind_N"/>
</dbReference>
<gene>
    <name evidence="8" type="ordered locus">FraEuI1c_7137</name>
</gene>
<evidence type="ECO:0000256" key="5">
    <source>
        <dbReference type="ARBA" id="ARBA00023002"/>
    </source>
</evidence>
<comment type="cofactor">
    <cofactor evidence="1">
        <name>FAD</name>
        <dbReference type="ChEBI" id="CHEBI:57692"/>
    </cofactor>
</comment>
<dbReference type="InterPro" id="IPR016167">
    <property type="entry name" value="FAD-bd_PCMH_sub1"/>
</dbReference>
<evidence type="ECO:0000313" key="9">
    <source>
        <dbReference type="Proteomes" id="UP000002484"/>
    </source>
</evidence>
<reference evidence="8 9" key="1">
    <citation type="submission" date="2010-10" db="EMBL/GenBank/DDBJ databases">
        <title>Complete sequence of Frankia sp. EuI1c.</title>
        <authorList>
            <consortium name="US DOE Joint Genome Institute"/>
            <person name="Lucas S."/>
            <person name="Copeland A."/>
            <person name="Lapidus A."/>
            <person name="Cheng J.-F."/>
            <person name="Bruce D."/>
            <person name="Goodwin L."/>
            <person name="Pitluck S."/>
            <person name="Chertkov O."/>
            <person name="Detter J.C."/>
            <person name="Han C."/>
            <person name="Tapia R."/>
            <person name="Land M."/>
            <person name="Hauser L."/>
            <person name="Jeffries C."/>
            <person name="Kyrpides N."/>
            <person name="Ivanova N."/>
            <person name="Mikhailova N."/>
            <person name="Beauchemin N."/>
            <person name="Sen A."/>
            <person name="Sur S.A."/>
            <person name="Gtari M."/>
            <person name="Wall L."/>
            <person name="Tisa L."/>
            <person name="Woyke T."/>
        </authorList>
    </citation>
    <scope>NUCLEOTIDE SEQUENCE [LARGE SCALE GENOMIC DNA]</scope>
    <source>
        <strain evidence="9">DSM 45817 / CECT 9037 / EuI1c</strain>
    </source>
</reference>
<dbReference type="InterPro" id="IPR016169">
    <property type="entry name" value="FAD-bd_PCMH_sub2"/>
</dbReference>
<dbReference type="InterPro" id="IPR016164">
    <property type="entry name" value="FAD-linked_Oxase-like_C"/>
</dbReference>
<dbReference type="InterPro" id="IPR016166">
    <property type="entry name" value="FAD-bd_PCMH"/>
</dbReference>
<dbReference type="GO" id="GO:0071949">
    <property type="term" value="F:FAD binding"/>
    <property type="evidence" value="ECO:0007669"/>
    <property type="project" value="InterPro"/>
</dbReference>
<evidence type="ECO:0000256" key="1">
    <source>
        <dbReference type="ARBA" id="ARBA00001974"/>
    </source>
</evidence>
<dbReference type="PROSITE" id="PS51257">
    <property type="entry name" value="PROKAR_LIPOPROTEIN"/>
    <property type="match status" value="1"/>
</dbReference>
<keyword evidence="9" id="KW-1185">Reference proteome</keyword>
<dbReference type="InterPro" id="IPR012951">
    <property type="entry name" value="BBE"/>
</dbReference>
<keyword evidence="3" id="KW-0285">Flavoprotein</keyword>
<dbReference type="OrthoDB" id="5169292at2"/>
<dbReference type="Gene3D" id="3.40.462.20">
    <property type="match status" value="1"/>
</dbReference>
<dbReference type="InterPro" id="IPR036318">
    <property type="entry name" value="FAD-bd_PCMH-like_sf"/>
</dbReference>
<feature type="region of interest" description="Disordered" evidence="6">
    <location>
        <begin position="32"/>
        <end position="53"/>
    </location>
</feature>
<dbReference type="GO" id="GO:0016491">
    <property type="term" value="F:oxidoreductase activity"/>
    <property type="evidence" value="ECO:0007669"/>
    <property type="project" value="UniProtKB-KW"/>
</dbReference>
<sequence>MGVVTDRRTVLRAGLAMLGGAVGTVAAGCSPGRSHAPTGPAASGSIASASGTPLGPAQSWDAFAGRLAGQLVRPTDSDYDRARALFDPAFDTVRPQGIAYAANPADVAEAVRFARATGVGLAARCGGHSYAGYSTSDGLVVDVTRMNQVSVASNGVATVGGGTRLIKLYTDLAGAGRSMAGGSCPTVGIAGLTLGGGIGVLGRLYGLTCDQLTGADVVLASGERLSVDENHDADLFWALRGGGGGNVGIVTAFRFATRPARSLTLFSVRWPWSAAADVITAWQQWITGRLGVMPDTLWSTVVAGSVPGGSAPTLRVSGVFAGDRTGLNGPLADLRAALRSVAPVSTTIVDHDYLTAMRLEGGCSASGDTCGSTAGISAGARRPGQKAASAILLSPIAPAGVDVLSRQVEARQRDPLAKASGGIILDSWGGAISKVSPSETAFVHRDAIASVQYFASYPAGATAENVRAAHGWVRDTAAAVAPYVSDQAYQNYIDPDLANWAQAYYGANLPRLTAIKRHYDPDNLFRFAQSIPS</sequence>
<dbReference type="STRING" id="298654.FraEuI1c_7137"/>
<dbReference type="RefSeq" id="WP_013428213.1">
    <property type="nucleotide sequence ID" value="NC_014666.1"/>
</dbReference>
<dbReference type="InParanoid" id="E3IYN1"/>
<dbReference type="EMBL" id="CP002299">
    <property type="protein sequence ID" value="ADP85102.1"/>
    <property type="molecule type" value="Genomic_DNA"/>
</dbReference>
<name>E3IYN1_PSEI1</name>
<dbReference type="Gene3D" id="3.30.465.10">
    <property type="match status" value="1"/>
</dbReference>